<dbReference type="AlphaFoldDB" id="A0A662DHC8"/>
<dbReference type="Pfam" id="PF14697">
    <property type="entry name" value="Fer4_21"/>
    <property type="match status" value="1"/>
</dbReference>
<dbReference type="InterPro" id="IPR011538">
    <property type="entry name" value="Nuo51_FMN-bd"/>
</dbReference>
<dbReference type="SUPFAM" id="SSF52833">
    <property type="entry name" value="Thioredoxin-like"/>
    <property type="match status" value="1"/>
</dbReference>
<dbReference type="SMART" id="SM00928">
    <property type="entry name" value="NADH_4Fe-4S"/>
    <property type="match status" value="1"/>
</dbReference>
<name>A0A662DHC8_UNCAE</name>
<dbReference type="Pfam" id="PF10589">
    <property type="entry name" value="NADH_4Fe-4S"/>
    <property type="match status" value="1"/>
</dbReference>
<dbReference type="Pfam" id="PF10531">
    <property type="entry name" value="SLBB"/>
    <property type="match status" value="1"/>
</dbReference>
<keyword evidence="5" id="KW-0411">Iron-sulfur</keyword>
<evidence type="ECO:0000259" key="6">
    <source>
        <dbReference type="PROSITE" id="PS51379"/>
    </source>
</evidence>
<dbReference type="Gene3D" id="3.10.20.600">
    <property type="match status" value="1"/>
</dbReference>
<feature type="domain" description="4Fe-4S ferredoxin-type" evidence="6">
    <location>
        <begin position="580"/>
        <end position="609"/>
    </location>
</feature>
<evidence type="ECO:0000256" key="1">
    <source>
        <dbReference type="ARBA" id="ARBA00007523"/>
    </source>
</evidence>
<organism evidence="7 8">
    <name type="scientific">Aerophobetes bacterium</name>
    <dbReference type="NCBI Taxonomy" id="2030807"/>
    <lineage>
        <taxon>Bacteria</taxon>
        <taxon>Candidatus Aerophobota</taxon>
    </lineage>
</organism>
<dbReference type="CDD" id="cd02980">
    <property type="entry name" value="TRX_Fd_family"/>
    <property type="match status" value="1"/>
</dbReference>
<dbReference type="NCBIfam" id="NF010120">
    <property type="entry name" value="PRK13596.1"/>
    <property type="match status" value="1"/>
</dbReference>
<dbReference type="InterPro" id="IPR036249">
    <property type="entry name" value="Thioredoxin-like_sf"/>
</dbReference>
<dbReference type="PROSITE" id="PS00198">
    <property type="entry name" value="4FE4S_FER_1"/>
    <property type="match status" value="1"/>
</dbReference>
<evidence type="ECO:0000256" key="2">
    <source>
        <dbReference type="ARBA" id="ARBA00022485"/>
    </source>
</evidence>
<protein>
    <submittedName>
        <fullName evidence="7">NADH-quinone oxidoreductase subunit NuoF</fullName>
    </submittedName>
</protein>
<keyword evidence="3" id="KW-0479">Metal-binding</keyword>
<dbReference type="FunFam" id="1.20.1440.230:FF:000002">
    <property type="entry name" value="NADH-quinone oxidoreductase subunit F"/>
    <property type="match status" value="1"/>
</dbReference>
<dbReference type="GO" id="GO:0051539">
    <property type="term" value="F:4 iron, 4 sulfur cluster binding"/>
    <property type="evidence" value="ECO:0007669"/>
    <property type="project" value="UniProtKB-KW"/>
</dbReference>
<evidence type="ECO:0000256" key="3">
    <source>
        <dbReference type="ARBA" id="ARBA00022723"/>
    </source>
</evidence>
<comment type="caution">
    <text evidence="7">The sequence shown here is derived from an EMBL/GenBank/DDBJ whole genome shotgun (WGS) entry which is preliminary data.</text>
</comment>
<keyword evidence="4" id="KW-0408">Iron</keyword>
<proteinExistence type="inferred from homology"/>
<dbReference type="InterPro" id="IPR037225">
    <property type="entry name" value="Nuo51_FMN-bd_sf"/>
</dbReference>
<dbReference type="SUPFAM" id="SSF142984">
    <property type="entry name" value="Nqo1 middle domain-like"/>
    <property type="match status" value="1"/>
</dbReference>
<dbReference type="InterPro" id="IPR037207">
    <property type="entry name" value="Nuop51_4Fe4S-bd_sf"/>
</dbReference>
<evidence type="ECO:0000256" key="4">
    <source>
        <dbReference type="ARBA" id="ARBA00023004"/>
    </source>
</evidence>
<dbReference type="GO" id="GO:0046872">
    <property type="term" value="F:metal ion binding"/>
    <property type="evidence" value="ECO:0007669"/>
    <property type="project" value="UniProtKB-KW"/>
</dbReference>
<reference evidence="7 8" key="1">
    <citation type="submission" date="2018-06" db="EMBL/GenBank/DDBJ databases">
        <title>Extensive metabolic versatility and redundancy in microbially diverse, dynamic hydrothermal sediments.</title>
        <authorList>
            <person name="Dombrowski N."/>
            <person name="Teske A."/>
            <person name="Baker B.J."/>
        </authorList>
    </citation>
    <scope>NUCLEOTIDE SEQUENCE [LARGE SCALE GENOMIC DNA]</scope>
    <source>
        <strain evidence="7">B3_G15</strain>
    </source>
</reference>
<dbReference type="FunFam" id="3.10.20.600:FF:000007">
    <property type="entry name" value="NAD-reducing hydrogenase subunit HoxF"/>
    <property type="match status" value="1"/>
</dbReference>
<dbReference type="FunFam" id="3.40.50.11540:FF:000001">
    <property type="entry name" value="NADH dehydrogenase [ubiquinone] flavoprotein 1, mitochondrial"/>
    <property type="match status" value="1"/>
</dbReference>
<dbReference type="Gene3D" id="1.20.1440.230">
    <property type="entry name" value="NADH-ubiquinone oxidoreductase 51kDa subunit, iron-sulphur binding domain"/>
    <property type="match status" value="1"/>
</dbReference>
<evidence type="ECO:0000313" key="8">
    <source>
        <dbReference type="Proteomes" id="UP000280417"/>
    </source>
</evidence>
<evidence type="ECO:0000313" key="7">
    <source>
        <dbReference type="EMBL" id="RLE15180.1"/>
    </source>
</evidence>
<accession>A0A662DHC8</accession>
<sequence>MSKKITSLKDLDELREEGLKSLYPDKTKIMVGMATCGLASGAKEVFDILCQEIKKTGLDVKLNSTGCLGYCQKEPLVDVIKPGWPRIIYQEVDGEKAQKLIENLAQGKIWKESILAKMEEDEFLILDEKKKYLFDPNTGLNGVPSYFELPFYHKQLRIATRNCGFIDPASLVEYIARGGYYSLYKALTEYKPEEVIEEIIRSGLRGRGGGGFPTGRKWYYCRHAKGDIKYVICNADEGDPGAYMDRSILEGDPHSVLEGMIIGAYAIGAKEGYIYVRSEYPLAVVRLKEAIKQAEEYGLLGENILGTGFNFPIYINRGGGAFVCGESTALMASLEGRVGEPRAKHIHTVESGLWERPTNLNNVETWANVPVIIARGADWYSKIGTEKSKGTKVFSIVGKINNTGLVEVPMGITLREIIYEIGGGIPGGKKFKAVQTGGPSGGCVPESMLDLPVDFEELTKVGSMMGSGGMIVMDEDTCMVDIARYFLSFLQDESCGKCTSCREGIKRMLQILTRITQGKGEEGDIELLEELSEVVKDTSLCALGGTAPNPVLTTIRYFRDEYEAHIKDKKCPARVCRDLITYTIDEEKCTGCMRCLKECPQKAIVGEKKKPHRILQEKCIKCGICYETCRFDAVKVE</sequence>
<dbReference type="InterPro" id="IPR019575">
    <property type="entry name" value="Nuop51_4Fe4S-bd"/>
</dbReference>
<dbReference type="Gene3D" id="3.30.70.20">
    <property type="match status" value="1"/>
</dbReference>
<dbReference type="InterPro" id="IPR017896">
    <property type="entry name" value="4Fe4S_Fe-S-bd"/>
</dbReference>
<dbReference type="EMBL" id="QMQA01000014">
    <property type="protein sequence ID" value="RLE15180.1"/>
    <property type="molecule type" value="Genomic_DNA"/>
</dbReference>
<keyword evidence="2" id="KW-0004">4Fe-4S</keyword>
<dbReference type="Gene3D" id="3.40.50.11540">
    <property type="entry name" value="NADH-ubiquinone oxidoreductase 51kDa subunit"/>
    <property type="match status" value="1"/>
</dbReference>
<dbReference type="SUPFAM" id="SSF140490">
    <property type="entry name" value="Nqo1C-terminal domain-like"/>
    <property type="match status" value="1"/>
</dbReference>
<dbReference type="Gene3D" id="3.40.30.10">
    <property type="entry name" value="Glutaredoxin"/>
    <property type="match status" value="1"/>
</dbReference>
<dbReference type="PANTHER" id="PTHR43578:SF3">
    <property type="entry name" value="NADH-QUINONE OXIDOREDUCTASE SUBUNIT F"/>
    <property type="match status" value="1"/>
</dbReference>
<comment type="similarity">
    <text evidence="1">Belongs to the complex I 51 kDa subunit family.</text>
</comment>
<dbReference type="Pfam" id="PF01512">
    <property type="entry name" value="Complex1_51K"/>
    <property type="match status" value="1"/>
</dbReference>
<evidence type="ECO:0000256" key="5">
    <source>
        <dbReference type="ARBA" id="ARBA00023014"/>
    </source>
</evidence>
<dbReference type="InterPro" id="IPR019554">
    <property type="entry name" value="Soluble_ligand-bd"/>
</dbReference>
<dbReference type="PANTHER" id="PTHR43578">
    <property type="entry name" value="NADH-QUINONE OXIDOREDUCTASE SUBUNIT F"/>
    <property type="match status" value="1"/>
</dbReference>
<dbReference type="InterPro" id="IPR017900">
    <property type="entry name" value="4Fe4S_Fe_S_CS"/>
</dbReference>
<dbReference type="Proteomes" id="UP000280417">
    <property type="component" value="Unassembled WGS sequence"/>
</dbReference>
<dbReference type="SUPFAM" id="SSF54862">
    <property type="entry name" value="4Fe-4S ferredoxins"/>
    <property type="match status" value="1"/>
</dbReference>
<gene>
    <name evidence="7" type="ORF">DRJ04_00935</name>
</gene>
<feature type="domain" description="4Fe-4S ferredoxin-type" evidence="6">
    <location>
        <begin position="610"/>
        <end position="637"/>
    </location>
</feature>
<dbReference type="SUPFAM" id="SSF142019">
    <property type="entry name" value="Nqo1 FMN-binding domain-like"/>
    <property type="match status" value="1"/>
</dbReference>
<dbReference type="PROSITE" id="PS51379">
    <property type="entry name" value="4FE4S_FER_2"/>
    <property type="match status" value="2"/>
</dbReference>
<dbReference type="Gene3D" id="6.10.250.1450">
    <property type="match status" value="1"/>
</dbReference>